<keyword evidence="2" id="KW-1185">Reference proteome</keyword>
<proteinExistence type="predicted"/>
<evidence type="ECO:0000256" key="1">
    <source>
        <dbReference type="SAM" id="MobiDB-lite"/>
    </source>
</evidence>
<sequence length="182" mass="20888">MSPIRRPRCQHQAPNQKRLDTNPRSSRTPFYCVVPLTCHVWQGPLYQNNSGTQIPDTNVVSLEKTAQWGSGDDQRTESWHYLPQEMDSSHTLNTTQTRFNVREKGTEVTDFPSLEEGILTQSENQVKESNRDLLCSPLIDFYFQKLKTMQQPPILQLTFVKGVGFNRGVVLSEFCRGARIRS</sequence>
<dbReference type="RefSeq" id="XP_054944828.1">
    <property type="nucleotide sequence ID" value="XM_055088853.1"/>
</dbReference>
<evidence type="ECO:0000313" key="3">
    <source>
        <dbReference type="RefSeq" id="XP_054944828.1"/>
    </source>
</evidence>
<evidence type="ECO:0000313" key="2">
    <source>
        <dbReference type="Proteomes" id="UP000248484"/>
    </source>
</evidence>
<dbReference type="AlphaFoldDB" id="A0A9W2X0B0"/>
<feature type="region of interest" description="Disordered" evidence="1">
    <location>
        <begin position="1"/>
        <end position="26"/>
    </location>
</feature>
<dbReference type="OrthoDB" id="6163239at2759"/>
<name>A0A9W2X0B0_PHYMC</name>
<dbReference type="KEGG" id="pcad:129392609"/>
<organism evidence="2 3">
    <name type="scientific">Physeter macrocephalus</name>
    <name type="common">Sperm whale</name>
    <name type="synonym">Physeter catodon</name>
    <dbReference type="NCBI Taxonomy" id="9755"/>
    <lineage>
        <taxon>Eukaryota</taxon>
        <taxon>Metazoa</taxon>
        <taxon>Chordata</taxon>
        <taxon>Craniata</taxon>
        <taxon>Vertebrata</taxon>
        <taxon>Euteleostomi</taxon>
        <taxon>Mammalia</taxon>
        <taxon>Eutheria</taxon>
        <taxon>Laurasiatheria</taxon>
        <taxon>Artiodactyla</taxon>
        <taxon>Whippomorpha</taxon>
        <taxon>Cetacea</taxon>
        <taxon>Odontoceti</taxon>
        <taxon>Physeteridae</taxon>
        <taxon>Physeter</taxon>
    </lineage>
</organism>
<reference evidence="3" key="1">
    <citation type="submission" date="2025-08" db="UniProtKB">
        <authorList>
            <consortium name="RefSeq"/>
        </authorList>
    </citation>
    <scope>IDENTIFICATION</scope>
    <source>
        <tissue evidence="3">Muscle</tissue>
    </source>
</reference>
<accession>A0A9W2X0B0</accession>
<dbReference type="GeneID" id="129392609"/>
<gene>
    <name evidence="3" type="primary">LOC129392609</name>
</gene>
<protein>
    <submittedName>
        <fullName evidence="3">Centrosome-associated protein ALMS1-like</fullName>
    </submittedName>
</protein>
<dbReference type="Proteomes" id="UP000248484">
    <property type="component" value="Chromosome 12"/>
</dbReference>